<proteinExistence type="predicted"/>
<accession>G7J808</accession>
<sequence>MDGDDSNNDNNKNVSNSTLDSNNDNNKNVSDSTLVFPDVSRIEVFDGHTFSRWHECIFTLLGVHSVASALTDVVKLDEAKSDPKQIEKNGQMLTRFFVAKQIWDNMNVKCTAEDVTKQKLCLLLETMMTNERGQ</sequence>
<dbReference type="PaxDb" id="3880-AES71705"/>
<gene>
    <name evidence="2" type="ordered locus">MTR_3g080890</name>
</gene>
<reference evidence="2 4" key="1">
    <citation type="journal article" date="2011" name="Nature">
        <title>The Medicago genome provides insight into the evolution of rhizobial symbioses.</title>
        <authorList>
            <person name="Young N.D."/>
            <person name="Debelle F."/>
            <person name="Oldroyd G.E."/>
            <person name="Geurts R."/>
            <person name="Cannon S.B."/>
            <person name="Udvardi M.K."/>
            <person name="Benedito V.A."/>
            <person name="Mayer K.F."/>
            <person name="Gouzy J."/>
            <person name="Schoof H."/>
            <person name="Van de Peer Y."/>
            <person name="Proost S."/>
            <person name="Cook D.R."/>
            <person name="Meyers B.C."/>
            <person name="Spannagl M."/>
            <person name="Cheung F."/>
            <person name="De Mita S."/>
            <person name="Krishnakumar V."/>
            <person name="Gundlach H."/>
            <person name="Zhou S."/>
            <person name="Mudge J."/>
            <person name="Bharti A.K."/>
            <person name="Murray J.D."/>
            <person name="Naoumkina M.A."/>
            <person name="Rosen B."/>
            <person name="Silverstein K.A."/>
            <person name="Tang H."/>
            <person name="Rombauts S."/>
            <person name="Zhao P.X."/>
            <person name="Zhou P."/>
            <person name="Barbe V."/>
            <person name="Bardou P."/>
            <person name="Bechner M."/>
            <person name="Bellec A."/>
            <person name="Berger A."/>
            <person name="Berges H."/>
            <person name="Bidwell S."/>
            <person name="Bisseling T."/>
            <person name="Choisne N."/>
            <person name="Couloux A."/>
            <person name="Denny R."/>
            <person name="Deshpande S."/>
            <person name="Dai X."/>
            <person name="Doyle J.J."/>
            <person name="Dudez A.M."/>
            <person name="Farmer A.D."/>
            <person name="Fouteau S."/>
            <person name="Franken C."/>
            <person name="Gibelin C."/>
            <person name="Gish J."/>
            <person name="Goldstein S."/>
            <person name="Gonzalez A.J."/>
            <person name="Green P.J."/>
            <person name="Hallab A."/>
            <person name="Hartog M."/>
            <person name="Hua A."/>
            <person name="Humphray S.J."/>
            <person name="Jeong D.H."/>
            <person name="Jing Y."/>
            <person name="Jocker A."/>
            <person name="Kenton S.M."/>
            <person name="Kim D.J."/>
            <person name="Klee K."/>
            <person name="Lai H."/>
            <person name="Lang C."/>
            <person name="Lin S."/>
            <person name="Macmil S.L."/>
            <person name="Magdelenat G."/>
            <person name="Matthews L."/>
            <person name="McCorrison J."/>
            <person name="Monaghan E.L."/>
            <person name="Mun J.H."/>
            <person name="Najar F.Z."/>
            <person name="Nicholson C."/>
            <person name="Noirot C."/>
            <person name="O'Bleness M."/>
            <person name="Paule C.R."/>
            <person name="Poulain J."/>
            <person name="Prion F."/>
            <person name="Qin B."/>
            <person name="Qu C."/>
            <person name="Retzel E.F."/>
            <person name="Riddle C."/>
            <person name="Sallet E."/>
            <person name="Samain S."/>
            <person name="Samson N."/>
            <person name="Sanders I."/>
            <person name="Saurat O."/>
            <person name="Scarpelli C."/>
            <person name="Schiex T."/>
            <person name="Segurens B."/>
            <person name="Severin A.J."/>
            <person name="Sherrier D.J."/>
            <person name="Shi R."/>
            <person name="Sims S."/>
            <person name="Singer S.R."/>
            <person name="Sinharoy S."/>
            <person name="Sterck L."/>
            <person name="Viollet A."/>
            <person name="Wang B.B."/>
            <person name="Wang K."/>
            <person name="Wang M."/>
            <person name="Wang X."/>
            <person name="Warfsmann J."/>
            <person name="Weissenbach J."/>
            <person name="White D.D."/>
            <person name="White J.D."/>
            <person name="Wiley G.B."/>
            <person name="Wincker P."/>
            <person name="Xing Y."/>
            <person name="Yang L."/>
            <person name="Yao Z."/>
            <person name="Ying F."/>
            <person name="Zhai J."/>
            <person name="Zhou L."/>
            <person name="Zuber A."/>
            <person name="Denarie J."/>
            <person name="Dixon R.A."/>
            <person name="May G.D."/>
            <person name="Schwartz D.C."/>
            <person name="Rogers J."/>
            <person name="Quetier F."/>
            <person name="Town C.D."/>
            <person name="Roe B.A."/>
        </authorList>
    </citation>
    <scope>NUCLEOTIDE SEQUENCE [LARGE SCALE GENOMIC DNA]</scope>
    <source>
        <strain evidence="2">A17</strain>
        <strain evidence="3 4">cv. Jemalong A17</strain>
    </source>
</reference>
<evidence type="ECO:0000256" key="1">
    <source>
        <dbReference type="SAM" id="MobiDB-lite"/>
    </source>
</evidence>
<dbReference type="EMBL" id="CM001219">
    <property type="protein sequence ID" value="AES71705.1"/>
    <property type="molecule type" value="Genomic_DNA"/>
</dbReference>
<dbReference type="Proteomes" id="UP000002051">
    <property type="component" value="Chromosome 3"/>
</dbReference>
<keyword evidence="4" id="KW-1185">Reference proteome</keyword>
<name>G7J808_MEDTR</name>
<reference evidence="3" key="3">
    <citation type="submission" date="2015-04" db="UniProtKB">
        <authorList>
            <consortium name="EnsemblPlants"/>
        </authorList>
    </citation>
    <scope>IDENTIFICATION</scope>
    <source>
        <strain evidence="3">cv. Jemalong A17</strain>
    </source>
</reference>
<dbReference type="HOGENOM" id="CLU_1899294_0_0_1"/>
<organism evidence="2 4">
    <name type="scientific">Medicago truncatula</name>
    <name type="common">Barrel medic</name>
    <name type="synonym">Medicago tribuloides</name>
    <dbReference type="NCBI Taxonomy" id="3880"/>
    <lineage>
        <taxon>Eukaryota</taxon>
        <taxon>Viridiplantae</taxon>
        <taxon>Streptophyta</taxon>
        <taxon>Embryophyta</taxon>
        <taxon>Tracheophyta</taxon>
        <taxon>Spermatophyta</taxon>
        <taxon>Magnoliopsida</taxon>
        <taxon>eudicotyledons</taxon>
        <taxon>Gunneridae</taxon>
        <taxon>Pentapetalae</taxon>
        <taxon>rosids</taxon>
        <taxon>fabids</taxon>
        <taxon>Fabales</taxon>
        <taxon>Fabaceae</taxon>
        <taxon>Papilionoideae</taxon>
        <taxon>50 kb inversion clade</taxon>
        <taxon>NPAAA clade</taxon>
        <taxon>Hologalegina</taxon>
        <taxon>IRL clade</taxon>
        <taxon>Trifolieae</taxon>
        <taxon>Medicago</taxon>
    </lineage>
</organism>
<evidence type="ECO:0000313" key="3">
    <source>
        <dbReference type="EnsemblPlants" id="AES71705"/>
    </source>
</evidence>
<protein>
    <submittedName>
        <fullName evidence="2 3">Uncharacterized protein</fullName>
    </submittedName>
</protein>
<evidence type="ECO:0000313" key="4">
    <source>
        <dbReference type="Proteomes" id="UP000002051"/>
    </source>
</evidence>
<evidence type="ECO:0000313" key="2">
    <source>
        <dbReference type="EMBL" id="AES71705.1"/>
    </source>
</evidence>
<reference evidence="2 4" key="2">
    <citation type="journal article" date="2014" name="BMC Genomics">
        <title>An improved genome release (version Mt4.0) for the model legume Medicago truncatula.</title>
        <authorList>
            <person name="Tang H."/>
            <person name="Krishnakumar V."/>
            <person name="Bidwell S."/>
            <person name="Rosen B."/>
            <person name="Chan A."/>
            <person name="Zhou S."/>
            <person name="Gentzbittel L."/>
            <person name="Childs K.L."/>
            <person name="Yandell M."/>
            <person name="Gundlach H."/>
            <person name="Mayer K.F."/>
            <person name="Schwartz D.C."/>
            <person name="Town C.D."/>
        </authorList>
    </citation>
    <scope>GENOME REANNOTATION</scope>
    <source>
        <strain evidence="3 4">cv. Jemalong A17</strain>
    </source>
</reference>
<dbReference type="EnsemblPlants" id="AES71705">
    <property type="protein sequence ID" value="AES71705"/>
    <property type="gene ID" value="MTR_3g080890"/>
</dbReference>
<feature type="region of interest" description="Disordered" evidence="1">
    <location>
        <begin position="1"/>
        <end position="27"/>
    </location>
</feature>
<dbReference type="AlphaFoldDB" id="G7J808"/>
<feature type="compositionally biased region" description="Low complexity" evidence="1">
    <location>
        <begin position="8"/>
        <end position="27"/>
    </location>
</feature>